<reference evidence="6 7" key="1">
    <citation type="submission" date="2018-07" db="EMBL/GenBank/DDBJ databases">
        <title>Section-level genome sequencing of Aspergillus section Nigri to investigate inter- and intra-species variation.</title>
        <authorList>
            <consortium name="DOE Joint Genome Institute"/>
            <person name="Vesth T.C."/>
            <person name="Nybo J.L."/>
            <person name="Theobald S."/>
            <person name="Frisvad J.C."/>
            <person name="Larsen T.O."/>
            <person name="Nielsen K.F."/>
            <person name="Hoof J.B."/>
            <person name="Brandl J."/>
            <person name="Salamov A."/>
            <person name="Riley R."/>
            <person name="Gladden J.M."/>
            <person name="Phatale P."/>
            <person name="Nielsen M.T."/>
            <person name="Lyhne E.K."/>
            <person name="Kogle M.E."/>
            <person name="Strasser K."/>
            <person name="McDonnell E."/>
            <person name="Barry K."/>
            <person name="Clum A."/>
            <person name="Chen C."/>
            <person name="Nolan M."/>
            <person name="Sandor L."/>
            <person name="Kuo A."/>
            <person name="Lipzen A."/>
            <person name="Hainaut M."/>
            <person name="Drula E."/>
            <person name="Tsang A."/>
            <person name="Magnuson J.K."/>
            <person name="Henrissat B."/>
            <person name="Wiebenga A."/>
            <person name="Simmons B.A."/>
            <person name="Makela M.R."/>
            <person name="De vries R.P."/>
            <person name="Grigoriev I.V."/>
            <person name="Mortensen U.H."/>
            <person name="Baker S.E."/>
            <person name="Andersen M.R."/>
        </authorList>
    </citation>
    <scope>NUCLEOTIDE SEQUENCE [LARGE SCALE GENOMIC DNA]</scope>
    <source>
        <strain evidence="6 7">ATCC 13157</strain>
    </source>
</reference>
<dbReference type="Proteomes" id="UP000254937">
    <property type="component" value="Unassembled WGS sequence"/>
</dbReference>
<dbReference type="Pfam" id="PF00891">
    <property type="entry name" value="Methyltransf_2"/>
    <property type="match status" value="1"/>
</dbReference>
<evidence type="ECO:0000313" key="6">
    <source>
        <dbReference type="EMBL" id="RDK42360.1"/>
    </source>
</evidence>
<evidence type="ECO:0000256" key="1">
    <source>
        <dbReference type="ARBA" id="ARBA00022603"/>
    </source>
</evidence>
<dbReference type="PROSITE" id="PS51683">
    <property type="entry name" value="SAM_OMT_II"/>
    <property type="match status" value="1"/>
</dbReference>
<evidence type="ECO:0000313" key="7">
    <source>
        <dbReference type="Proteomes" id="UP000254937"/>
    </source>
</evidence>
<keyword evidence="2 6" id="KW-0808">Transferase</keyword>
<keyword evidence="1 6" id="KW-0489">Methyltransferase</keyword>
<dbReference type="Gene3D" id="1.10.10.10">
    <property type="entry name" value="Winged helix-like DNA-binding domain superfamily/Winged helix DNA-binding domain"/>
    <property type="match status" value="1"/>
</dbReference>
<dbReference type="PANTHER" id="PTHR43712:SF11">
    <property type="entry name" value="O-METHYLTRANSFERASE (AFU_ORTHOLOGUE AFUA_2G17820)-RELATED"/>
    <property type="match status" value="1"/>
</dbReference>
<dbReference type="InterPro" id="IPR001077">
    <property type="entry name" value="COMT_C"/>
</dbReference>
<organism evidence="6 7">
    <name type="scientific">Aspergillus phoenicis ATCC 13157</name>
    <dbReference type="NCBI Taxonomy" id="1353007"/>
    <lineage>
        <taxon>Eukaryota</taxon>
        <taxon>Fungi</taxon>
        <taxon>Dikarya</taxon>
        <taxon>Ascomycota</taxon>
        <taxon>Pezizomycotina</taxon>
        <taxon>Eurotiomycetes</taxon>
        <taxon>Eurotiomycetidae</taxon>
        <taxon>Eurotiales</taxon>
        <taxon>Aspergillaceae</taxon>
        <taxon>Aspergillus</taxon>
    </lineage>
</organism>
<name>A0A370PJI6_ASPPH</name>
<dbReference type="InterPro" id="IPR016461">
    <property type="entry name" value="COMT-like"/>
</dbReference>
<dbReference type="InterPro" id="IPR036388">
    <property type="entry name" value="WH-like_DNA-bd_sf"/>
</dbReference>
<proteinExistence type="predicted"/>
<dbReference type="InterPro" id="IPR012967">
    <property type="entry name" value="COMT_dimerisation"/>
</dbReference>
<dbReference type="AlphaFoldDB" id="A0A370PJI6"/>
<dbReference type="GO" id="GO:0008171">
    <property type="term" value="F:O-methyltransferase activity"/>
    <property type="evidence" value="ECO:0007669"/>
    <property type="project" value="InterPro"/>
</dbReference>
<dbReference type="InterPro" id="IPR029063">
    <property type="entry name" value="SAM-dependent_MTases_sf"/>
</dbReference>
<dbReference type="PANTHER" id="PTHR43712">
    <property type="entry name" value="PUTATIVE (AFU_ORTHOLOGUE AFUA_4G14580)-RELATED"/>
    <property type="match status" value="1"/>
</dbReference>
<dbReference type="InterPro" id="IPR036390">
    <property type="entry name" value="WH_DNA-bd_sf"/>
</dbReference>
<dbReference type="GO" id="GO:0046983">
    <property type="term" value="F:protein dimerization activity"/>
    <property type="evidence" value="ECO:0007669"/>
    <property type="project" value="InterPro"/>
</dbReference>
<keyword evidence="3" id="KW-0949">S-adenosyl-L-methionine</keyword>
<accession>A0A370PJI6</accession>
<dbReference type="EMBL" id="KZ851853">
    <property type="protein sequence ID" value="RDK42360.1"/>
    <property type="molecule type" value="Genomic_DNA"/>
</dbReference>
<feature type="domain" description="O-methyltransferase dimerisation" evidence="5">
    <location>
        <begin position="51"/>
        <end position="133"/>
    </location>
</feature>
<feature type="domain" description="O-methyltransferase C-terminal" evidence="4">
    <location>
        <begin position="190"/>
        <end position="393"/>
    </location>
</feature>
<dbReference type="SUPFAM" id="SSF46785">
    <property type="entry name" value="Winged helix' DNA-binding domain"/>
    <property type="match status" value="1"/>
</dbReference>
<sequence>MSVSDLIKSINAVTSSGELNSIDEQQRAELSSACDRLKAMCESPLETMFRLLFTEHQTMVLRLAIDLKLFDSVIHHSSQNETGKVTVAQIASDTKADPVLLGRIMRFVSAMGTLKQHTADTFTPTPLSSSYISTSPLAAAIIHLSVFPHLPNSSYFPTNTPSTHFHTFLTQLPEYFAKNNWTNPNDLTNTPFQFAAGTSFPYFDYLSTKPYYQSSFNTVMKSPIRRAGQPWFKLFPVTDKLHIDNPTPSSILMVDIGGSQGQDLLAFRSAFPDLPGRLILQDLPHVVADAELPDGVIESQGYDFFTEQPVKGAKGYMLRTVLHDWPDQEVVKILSRVREAMDEESVLLIVEKVIPETGGGLMAAIGDLSMMVSFAGAERTEKEYAELLGRAGLRLVKCWVGSENEGMEMGVLEARI</sequence>
<protein>
    <submittedName>
        <fullName evidence="6">S-adenosyl-L-methionine-dependent methyltransferase</fullName>
    </submittedName>
</protein>
<dbReference type="Gene3D" id="3.40.50.150">
    <property type="entry name" value="Vaccinia Virus protein VP39"/>
    <property type="match status" value="1"/>
</dbReference>
<dbReference type="Pfam" id="PF08100">
    <property type="entry name" value="Dimerisation"/>
    <property type="match status" value="1"/>
</dbReference>
<evidence type="ECO:0000256" key="2">
    <source>
        <dbReference type="ARBA" id="ARBA00022679"/>
    </source>
</evidence>
<dbReference type="SUPFAM" id="SSF53335">
    <property type="entry name" value="S-adenosyl-L-methionine-dependent methyltransferases"/>
    <property type="match status" value="1"/>
</dbReference>
<evidence type="ECO:0000259" key="4">
    <source>
        <dbReference type="Pfam" id="PF00891"/>
    </source>
</evidence>
<evidence type="ECO:0000259" key="5">
    <source>
        <dbReference type="Pfam" id="PF08100"/>
    </source>
</evidence>
<evidence type="ECO:0000256" key="3">
    <source>
        <dbReference type="ARBA" id="ARBA00022691"/>
    </source>
</evidence>
<dbReference type="GO" id="GO:0044550">
    <property type="term" value="P:secondary metabolite biosynthetic process"/>
    <property type="evidence" value="ECO:0007669"/>
    <property type="project" value="UniProtKB-ARBA"/>
</dbReference>
<keyword evidence="7" id="KW-1185">Reference proteome</keyword>
<dbReference type="GO" id="GO:0032259">
    <property type="term" value="P:methylation"/>
    <property type="evidence" value="ECO:0007669"/>
    <property type="project" value="UniProtKB-KW"/>
</dbReference>
<gene>
    <name evidence="6" type="ORF">M752DRAFT_266170</name>
</gene>